<organism evidence="1 2">
    <name type="scientific">Oribacterium sinus F0268</name>
    <dbReference type="NCBI Taxonomy" id="585501"/>
    <lineage>
        <taxon>Bacteria</taxon>
        <taxon>Bacillati</taxon>
        <taxon>Bacillota</taxon>
        <taxon>Clostridia</taxon>
        <taxon>Lachnospirales</taxon>
        <taxon>Lachnospiraceae</taxon>
        <taxon>Oribacterium</taxon>
    </lineage>
</organism>
<dbReference type="Proteomes" id="UP000004121">
    <property type="component" value="Unassembled WGS sequence"/>
</dbReference>
<comment type="caution">
    <text evidence="1">The sequence shown here is derived from an EMBL/GenBank/DDBJ whole genome shotgun (WGS) entry which is preliminary data.</text>
</comment>
<accession>C2KWF6</accession>
<name>C2KWF6_9FIRM</name>
<dbReference type="PANTHER" id="PTHR37813:SF1">
    <property type="entry name" value="FELS-2 PROPHAGE PROTEIN"/>
    <property type="match status" value="1"/>
</dbReference>
<reference evidence="1 2" key="1">
    <citation type="submission" date="2009-04" db="EMBL/GenBank/DDBJ databases">
        <authorList>
            <person name="Qin X."/>
            <person name="Bachman B."/>
            <person name="Battles P."/>
            <person name="Bell A."/>
            <person name="Bess C."/>
            <person name="Bickham C."/>
            <person name="Chaboub L."/>
            <person name="Chen D."/>
            <person name="Coyle M."/>
            <person name="Deiros D.R."/>
            <person name="Dinh H."/>
            <person name="Forbes L."/>
            <person name="Fowler G."/>
            <person name="Francisco L."/>
            <person name="Fu Q."/>
            <person name="Gubbala S."/>
            <person name="Hale W."/>
            <person name="Han Y."/>
            <person name="Hemphill L."/>
            <person name="Highlander S.K."/>
            <person name="Hirani K."/>
            <person name="Hogues M."/>
            <person name="Jackson L."/>
            <person name="Jakkamsetti A."/>
            <person name="Javaid M."/>
            <person name="Jiang H."/>
            <person name="Korchina V."/>
            <person name="Kovar C."/>
            <person name="Lara F."/>
            <person name="Lee S."/>
            <person name="Mata R."/>
            <person name="Mathew T."/>
            <person name="Moen C."/>
            <person name="Morales K."/>
            <person name="Munidasa M."/>
            <person name="Nazareth L."/>
            <person name="Ngo R."/>
            <person name="Nguyen L."/>
            <person name="Okwuonu G."/>
            <person name="Ongeri F."/>
            <person name="Patil S."/>
            <person name="Petrosino J."/>
            <person name="Pham C."/>
            <person name="Pham P."/>
            <person name="Pu L.-L."/>
            <person name="Puazo M."/>
            <person name="Raj R."/>
            <person name="Reid J."/>
            <person name="Rouhana J."/>
            <person name="Saada N."/>
            <person name="Shang Y."/>
            <person name="Simmons D."/>
            <person name="Thornton R."/>
            <person name="Warren J."/>
            <person name="Weissenberger G."/>
            <person name="Zhang J."/>
            <person name="Zhang L."/>
            <person name="Zhou C."/>
            <person name="Zhu D."/>
            <person name="Muzny D."/>
            <person name="Worley K."/>
            <person name="Gibbs R."/>
        </authorList>
    </citation>
    <scope>NUCLEOTIDE SEQUENCE [LARGE SCALE GENOMIC DNA]</scope>
    <source>
        <strain evidence="1 2">F0268</strain>
    </source>
</reference>
<sequence length="335" mass="36796">WTTVIEPFIVWFTGVAVQQIGMALDIAVNCFFAFLDGVGKVIDGVLTALGGLMDFIIGALTGDWDRAWNGIKAIFDGVWRAITGILETMLNVMQARLTGMLNMIKKNWEAVWKAVSDFFKRIFDGIKSALSEKMEAIKNGISTVLNTIKENWEKVWTNLKTTTVSIFEGLWGGIKGVINSILGGVESMANGVIKAINSMINSLNSISFELPDWIPEIGGNSFGLSIPTVPTVSIPKLANGGFVKANTPQLAMIGDNRHYGEVVAPENKLEDLLNRAVSMASNPGISEEHFERMLAFLSRISEQIEAMDLTVYVDVREIKQRLTDLEGRSGYSLRG</sequence>
<dbReference type="PANTHER" id="PTHR37813">
    <property type="entry name" value="FELS-2 PROPHAGE PROTEIN"/>
    <property type="match status" value="1"/>
</dbReference>
<dbReference type="RefSeq" id="WP_007156288.1">
    <property type="nucleotide sequence ID" value="NZ_GG668533.1"/>
</dbReference>
<feature type="non-terminal residue" evidence="1">
    <location>
        <position position="1"/>
    </location>
</feature>
<evidence type="ECO:0000313" key="1">
    <source>
        <dbReference type="EMBL" id="EEJ51916.1"/>
    </source>
</evidence>
<dbReference type="Gene3D" id="1.20.120.20">
    <property type="entry name" value="Apolipoprotein"/>
    <property type="match status" value="1"/>
</dbReference>
<dbReference type="EMBL" id="ACKX01000082">
    <property type="protein sequence ID" value="EEJ51916.1"/>
    <property type="molecule type" value="Genomic_DNA"/>
</dbReference>
<dbReference type="STRING" id="585501.HMPREF6123_0825"/>
<protein>
    <submittedName>
        <fullName evidence="1">TMP repeat protein</fullName>
    </submittedName>
</protein>
<dbReference type="eggNOG" id="COG5412">
    <property type="taxonomic scope" value="Bacteria"/>
</dbReference>
<dbReference type="InParanoid" id="C2KWF6"/>
<evidence type="ECO:0000313" key="2">
    <source>
        <dbReference type="Proteomes" id="UP000004121"/>
    </source>
</evidence>
<dbReference type="HOGENOM" id="CLU_830323_0_0_9"/>
<dbReference type="AlphaFoldDB" id="C2KWF6"/>
<gene>
    <name evidence="1" type="ORF">HMPREF6123_0825</name>
</gene>
<proteinExistence type="predicted"/>
<keyword evidence="2" id="KW-1185">Reference proteome</keyword>